<organism evidence="2 3">
    <name type="scientific">Candidatus Jidaibacter acanthamoebae</name>
    <dbReference type="NCBI Taxonomy" id="86105"/>
    <lineage>
        <taxon>Bacteria</taxon>
        <taxon>Pseudomonadati</taxon>
        <taxon>Pseudomonadota</taxon>
        <taxon>Alphaproteobacteria</taxon>
        <taxon>Rickettsiales</taxon>
        <taxon>Candidatus Midichloriaceae</taxon>
        <taxon>Candidatus Jidaibacter</taxon>
    </lineage>
</organism>
<accession>A0A0C1QG70</accession>
<protein>
    <recommendedName>
        <fullName evidence="1">Phasin domain-containing protein</fullName>
    </recommendedName>
</protein>
<proteinExistence type="predicted"/>
<dbReference type="InterPro" id="IPR010127">
    <property type="entry name" value="Phasin_subfam-1"/>
</dbReference>
<dbReference type="InterPro" id="IPR018968">
    <property type="entry name" value="Phasin"/>
</dbReference>
<keyword evidence="3" id="KW-1185">Reference proteome</keyword>
<dbReference type="STRING" id="86105.NF27_HJ00020"/>
<gene>
    <name evidence="2" type="ORF">NF27_HJ00020</name>
</gene>
<evidence type="ECO:0000313" key="3">
    <source>
        <dbReference type="Proteomes" id="UP000031258"/>
    </source>
</evidence>
<dbReference type="AlphaFoldDB" id="A0A0C1QG70"/>
<comment type="caution">
    <text evidence="2">The sequence shown here is derived from an EMBL/GenBank/DDBJ whole genome shotgun (WGS) entry which is preliminary data.</text>
</comment>
<feature type="domain" description="Phasin" evidence="1">
    <location>
        <begin position="36"/>
        <end position="129"/>
    </location>
</feature>
<dbReference type="Pfam" id="PF09361">
    <property type="entry name" value="Phasin_2"/>
    <property type="match status" value="1"/>
</dbReference>
<dbReference type="EMBL" id="JSWE01000180">
    <property type="protein sequence ID" value="KIE04549.1"/>
    <property type="molecule type" value="Genomic_DNA"/>
</dbReference>
<name>A0A0C1QG70_9RICK</name>
<evidence type="ECO:0000313" key="2">
    <source>
        <dbReference type="EMBL" id="KIE04549.1"/>
    </source>
</evidence>
<reference evidence="2 3" key="1">
    <citation type="submission" date="2014-11" db="EMBL/GenBank/DDBJ databases">
        <title>A Rickettsiales Symbiont of Amoebae With Ancient Features.</title>
        <authorList>
            <person name="Schulz F."/>
            <person name="Martijn J."/>
            <person name="Wascher F."/>
            <person name="Kostanjsek R."/>
            <person name="Ettema T.J."/>
            <person name="Horn M."/>
        </authorList>
    </citation>
    <scope>NUCLEOTIDE SEQUENCE [LARGE SCALE GENOMIC DNA]</scope>
    <source>
        <strain evidence="2 3">UWC36</strain>
    </source>
</reference>
<dbReference type="Proteomes" id="UP000031258">
    <property type="component" value="Unassembled WGS sequence"/>
</dbReference>
<dbReference type="NCBIfam" id="TIGR01841">
    <property type="entry name" value="phasin"/>
    <property type="match status" value="1"/>
</dbReference>
<sequence>MNINNGYIMVANNFKNYFTNFMGNFQPMDLNIFKGTISKNVEALTAANQVWMEGMQAASRRNAEIAQNSAQKSFECLKDCSVNPNMQEMQQAHSNCMNDVIHNFSSNMREMMEMSSKASLEVFDILNKRASDAVNEMCLVCQPQKAGK</sequence>
<evidence type="ECO:0000259" key="1">
    <source>
        <dbReference type="Pfam" id="PF09361"/>
    </source>
</evidence>